<accession>A0A7J6R1Q5</accession>
<evidence type="ECO:0000313" key="2">
    <source>
        <dbReference type="EMBL" id="KAF4714517.1"/>
    </source>
</evidence>
<keyword evidence="3" id="KW-1185">Reference proteome</keyword>
<reference evidence="2 3" key="1">
    <citation type="submission" date="2020-04" db="EMBL/GenBank/DDBJ databases">
        <title>Perkinsus olseni comparative genomics.</title>
        <authorList>
            <person name="Bogema D.R."/>
        </authorList>
    </citation>
    <scope>NUCLEOTIDE SEQUENCE [LARGE SCALE GENOMIC DNA]</scope>
    <source>
        <strain evidence="2 3">ATCC PRA-207</strain>
    </source>
</reference>
<keyword evidence="2" id="KW-0418">Kinase</keyword>
<dbReference type="Proteomes" id="UP000553632">
    <property type="component" value="Unassembled WGS sequence"/>
</dbReference>
<dbReference type="AlphaFoldDB" id="A0A7J6R1Q5"/>
<dbReference type="EMBL" id="JABANO010028851">
    <property type="protein sequence ID" value="KAF4714517.1"/>
    <property type="molecule type" value="Genomic_DNA"/>
</dbReference>
<feature type="non-terminal residue" evidence="2">
    <location>
        <position position="265"/>
    </location>
</feature>
<dbReference type="Gene3D" id="2.60.120.10">
    <property type="entry name" value="Jelly Rolls"/>
    <property type="match status" value="1"/>
</dbReference>
<dbReference type="Pfam" id="PF13621">
    <property type="entry name" value="Cupin_8"/>
    <property type="match status" value="1"/>
</dbReference>
<dbReference type="InterPro" id="IPR014710">
    <property type="entry name" value="RmlC-like_jellyroll"/>
</dbReference>
<evidence type="ECO:0000259" key="1">
    <source>
        <dbReference type="Pfam" id="PF13621"/>
    </source>
</evidence>
<dbReference type="GO" id="GO:0016301">
    <property type="term" value="F:kinase activity"/>
    <property type="evidence" value="ECO:0007669"/>
    <property type="project" value="UniProtKB-KW"/>
</dbReference>
<dbReference type="PANTHER" id="PTHR12461:SF100">
    <property type="entry name" value="JMJC DOMAIN-CONTAINING PROTEIN 4"/>
    <property type="match status" value="1"/>
</dbReference>
<dbReference type="PANTHER" id="PTHR12461">
    <property type="entry name" value="HYPOXIA-INDUCIBLE FACTOR 1 ALPHA INHIBITOR-RELATED"/>
    <property type="match status" value="1"/>
</dbReference>
<comment type="caution">
    <text evidence="2">The sequence shown here is derived from an EMBL/GenBank/DDBJ whole genome shotgun (WGS) entry which is preliminary data.</text>
</comment>
<gene>
    <name evidence="2" type="primary">IP6K3</name>
    <name evidence="2" type="ORF">FOZ63_006155</name>
</gene>
<name>A0A7J6R1Q5_PEROL</name>
<keyword evidence="2" id="KW-0808">Transferase</keyword>
<evidence type="ECO:0000313" key="3">
    <source>
        <dbReference type="Proteomes" id="UP000553632"/>
    </source>
</evidence>
<dbReference type="InterPro" id="IPR041667">
    <property type="entry name" value="Cupin_8"/>
</dbReference>
<feature type="domain" description="Cupin-like" evidence="1">
    <location>
        <begin position="47"/>
        <end position="216"/>
    </location>
</feature>
<feature type="non-terminal residue" evidence="2">
    <location>
        <position position="1"/>
    </location>
</feature>
<proteinExistence type="predicted"/>
<dbReference type="SUPFAM" id="SSF51197">
    <property type="entry name" value="Clavaminate synthase-like"/>
    <property type="match status" value="1"/>
</dbReference>
<organism evidence="2 3">
    <name type="scientific">Perkinsus olseni</name>
    <name type="common">Perkinsus atlanticus</name>
    <dbReference type="NCBI Taxonomy" id="32597"/>
    <lineage>
        <taxon>Eukaryota</taxon>
        <taxon>Sar</taxon>
        <taxon>Alveolata</taxon>
        <taxon>Perkinsozoa</taxon>
        <taxon>Perkinsea</taxon>
        <taxon>Perkinsida</taxon>
        <taxon>Perkinsidae</taxon>
        <taxon>Perkinsus</taxon>
    </lineage>
</organism>
<protein>
    <submittedName>
        <fullName evidence="2">Inositol hexakisphosphate kinase 3</fullName>
    </submittedName>
</protein>
<sequence length="265" mass="29252">AACRCCLPLMTPTNTIPCHYQGPSTIGGSTTLGEVSQITLDDDACSTFWKDYIAERKPCVVRGGGKEYIKLMSNAAMMRVAGDEVVTAEERKDESDSFGKTDWSDDKRLHIPFKDFIKRVSTSKVYMTTQDIPISQNDGGPTEKMGPHIQKLIDNNLIPLNPPMLKDTNLTQYQVNMWFGHAKDGSTTGLHHDYHDNVYMLLRGRKVFRIYSPDAIAKGLDTNGVAALNDTVVVLPNGLICYDCRPLSGGGYSVREDGARQADVV</sequence>